<dbReference type="CDD" id="cd00782">
    <property type="entry name" value="MutL_Trans"/>
    <property type="match status" value="1"/>
</dbReference>
<dbReference type="GO" id="GO:0005524">
    <property type="term" value="F:ATP binding"/>
    <property type="evidence" value="ECO:0007669"/>
    <property type="project" value="InterPro"/>
</dbReference>
<protein>
    <recommendedName>
        <fullName evidence="4">DNA mismatch repair protein MutL</fullName>
    </recommendedName>
</protein>
<reference evidence="8 9" key="1">
    <citation type="submission" date="2011-11" db="EMBL/GenBank/DDBJ databases">
        <title>The Noncontiguous Finished genome of Jonquetella anthropi DSM 22815.</title>
        <authorList>
            <consortium name="US DOE Joint Genome Institute (JGI-PGF)"/>
            <person name="Lucas S."/>
            <person name="Copeland A."/>
            <person name="Lapidus A."/>
            <person name="Glavina del Rio T."/>
            <person name="Dalin E."/>
            <person name="Tice H."/>
            <person name="Bruce D."/>
            <person name="Goodwin L."/>
            <person name="Pitluck S."/>
            <person name="Peters L."/>
            <person name="Mikhailova N."/>
            <person name="Held B."/>
            <person name="Kyrpides N."/>
            <person name="Mavromatis K."/>
            <person name="Ivanova N."/>
            <person name="Markowitz V."/>
            <person name="Cheng J.-F."/>
            <person name="Hugenholtz P."/>
            <person name="Woyke T."/>
            <person name="Wu D."/>
            <person name="Gronow S."/>
            <person name="Wellnitz S."/>
            <person name="Brambilla E."/>
            <person name="Klenk H.-P."/>
            <person name="Eisen J.A."/>
        </authorList>
    </citation>
    <scope>NUCLEOTIDE SEQUENCE [LARGE SCALE GENOMIC DNA]</scope>
    <source>
        <strain evidence="8 9">DSM 22815</strain>
    </source>
</reference>
<keyword evidence="9" id="KW-1185">Reference proteome</keyword>
<dbReference type="InterPro" id="IPR002099">
    <property type="entry name" value="MutL/Mlh/PMS"/>
</dbReference>
<proteinExistence type="inferred from homology"/>
<dbReference type="InterPro" id="IPR042120">
    <property type="entry name" value="MutL_C_dimsub"/>
</dbReference>
<dbReference type="InterPro" id="IPR037198">
    <property type="entry name" value="MutL_C_sf"/>
</dbReference>
<dbReference type="GO" id="GO:0016887">
    <property type="term" value="F:ATP hydrolysis activity"/>
    <property type="evidence" value="ECO:0007669"/>
    <property type="project" value="InterPro"/>
</dbReference>
<evidence type="ECO:0000259" key="7">
    <source>
        <dbReference type="SMART" id="SM01340"/>
    </source>
</evidence>
<dbReference type="PANTHER" id="PTHR10073:SF12">
    <property type="entry name" value="DNA MISMATCH REPAIR PROTEIN MLH1"/>
    <property type="match status" value="1"/>
</dbReference>
<dbReference type="InterPro" id="IPR038973">
    <property type="entry name" value="MutL/Mlh/Pms-like"/>
</dbReference>
<dbReference type="GO" id="GO:0140664">
    <property type="term" value="F:ATP-dependent DNA damage sensor activity"/>
    <property type="evidence" value="ECO:0007669"/>
    <property type="project" value="InterPro"/>
</dbReference>
<dbReference type="OrthoDB" id="9763467at2"/>
<dbReference type="InterPro" id="IPR020568">
    <property type="entry name" value="Ribosomal_Su5_D2-typ_SF"/>
</dbReference>
<comment type="function">
    <text evidence="4">This protein is involved in the repair of mismatches in DNA. It is required for dam-dependent methyl-directed DNA mismatch repair. May act as a 'molecular matchmaker', a protein that promotes the formation of a stable complex between two or more DNA-binding proteins in an ATP-dependent manner without itself being part of a final effector complex.</text>
</comment>
<dbReference type="InterPro" id="IPR013507">
    <property type="entry name" value="DNA_mismatch_S5_2-like"/>
</dbReference>
<dbReference type="InterPro" id="IPR014721">
    <property type="entry name" value="Ribsml_uS5_D2-typ_fold_subgr"/>
</dbReference>
<dbReference type="SUPFAM" id="SSF55874">
    <property type="entry name" value="ATPase domain of HSP90 chaperone/DNA topoisomerase II/histidine kinase"/>
    <property type="match status" value="1"/>
</dbReference>
<dbReference type="PANTHER" id="PTHR10073">
    <property type="entry name" value="DNA MISMATCH REPAIR PROTEIN MLH, PMS, MUTL"/>
    <property type="match status" value="1"/>
</dbReference>
<dbReference type="InterPro" id="IPR014790">
    <property type="entry name" value="MutL_C"/>
</dbReference>
<dbReference type="InterPro" id="IPR042121">
    <property type="entry name" value="MutL_C_regsub"/>
</dbReference>
<dbReference type="GO" id="GO:0030983">
    <property type="term" value="F:mismatched DNA binding"/>
    <property type="evidence" value="ECO:0007669"/>
    <property type="project" value="InterPro"/>
</dbReference>
<dbReference type="InterPro" id="IPR036890">
    <property type="entry name" value="HATPase_C_sf"/>
</dbReference>
<dbReference type="SUPFAM" id="SSF118116">
    <property type="entry name" value="DNA mismatch repair protein MutL"/>
    <property type="match status" value="1"/>
</dbReference>
<organism evidence="8 9">
    <name type="scientific">Jonquetella anthropi DSM 22815</name>
    <dbReference type="NCBI Taxonomy" id="885272"/>
    <lineage>
        <taxon>Bacteria</taxon>
        <taxon>Thermotogati</taxon>
        <taxon>Synergistota</taxon>
        <taxon>Synergistia</taxon>
        <taxon>Synergistales</taxon>
        <taxon>Dethiosulfovibrionaceae</taxon>
        <taxon>Jonquetella</taxon>
    </lineage>
</organism>
<dbReference type="Gene3D" id="3.30.565.10">
    <property type="entry name" value="Histidine kinase-like ATPase, C-terminal domain"/>
    <property type="match status" value="1"/>
</dbReference>
<keyword evidence="3 4" id="KW-0234">DNA repair</keyword>
<sequence length="590" mass="64380">MRIQRLPDELARKIAAGEVVERPMSVVKELIENSLDAGAKTIRVELVQGGKTLISVCDDGSGISPDDLLLAVEKHATSKISTESDLEAISSLGYRGEALASIAAVSRLELYSRERSSQTGAGLTYSDGRPAVHPMALPAGTTVTVKDLFYNLPARRKFLKSALAEYRRISRLLQDYALCWPYVSFELVNDGQTSFSSRADGTVEGALLQMWGKEPQIEKAQGEVNGSVAELWRQDTGPGSRFQLILFVNGRRVSDGAVRAAILSHPWASRGNWFLKLTIPADEVDVNVHPAKTEVLFRKGSEVFELVRKTAEEFGRGFTQLPLSGPAAPKETAWRPSEGPKDFFRPIDPPFRVASPSAQKSSVQLRGVVSLSDPAASIAAEAMGTEAERGTEAGWKNEPAELFPDEKPQVLYFGQMSQGYLVFQDEQSLLVVDPHAAHERVNFERFSQGVKSGPAERLAVHLPLTPDVRRQAEENKKDLESLGFGFDKQFQLAQVPCHAGVSAGAMELLRGALAAVEDGQDAGRPLIDRWAMKACKASVKLTTRLTPQEACQLLSDLESCQQPTACPHGRPTVLRLTAQALDDHFGRNGL</sequence>
<dbReference type="AlphaFoldDB" id="H0UIN1"/>
<dbReference type="GO" id="GO:0032300">
    <property type="term" value="C:mismatch repair complex"/>
    <property type="evidence" value="ECO:0007669"/>
    <property type="project" value="InterPro"/>
</dbReference>
<evidence type="ECO:0000313" key="8">
    <source>
        <dbReference type="EMBL" id="EHM13776.1"/>
    </source>
</evidence>
<dbReference type="Gene3D" id="3.30.230.10">
    <property type="match status" value="1"/>
</dbReference>
<name>H0UIN1_9BACT</name>
<dbReference type="RefSeq" id="WP_008523330.1">
    <property type="nucleotide sequence ID" value="NZ_CM001376.1"/>
</dbReference>
<evidence type="ECO:0000256" key="3">
    <source>
        <dbReference type="ARBA" id="ARBA00023204"/>
    </source>
</evidence>
<dbReference type="Proteomes" id="UP000003806">
    <property type="component" value="Chromosome"/>
</dbReference>
<dbReference type="CDD" id="cd16926">
    <property type="entry name" value="HATPase_MutL-MLH-PMS-like"/>
    <property type="match status" value="1"/>
</dbReference>
<dbReference type="Gene3D" id="3.30.1540.20">
    <property type="entry name" value="MutL, C-terminal domain, dimerisation subdomain"/>
    <property type="match status" value="1"/>
</dbReference>
<evidence type="ECO:0000256" key="5">
    <source>
        <dbReference type="SAM" id="MobiDB-lite"/>
    </source>
</evidence>
<dbReference type="SMART" id="SM01340">
    <property type="entry name" value="DNA_mis_repair"/>
    <property type="match status" value="1"/>
</dbReference>
<dbReference type="Pfam" id="PF13589">
    <property type="entry name" value="HATPase_c_3"/>
    <property type="match status" value="1"/>
</dbReference>
<dbReference type="Pfam" id="PF08676">
    <property type="entry name" value="MutL_C"/>
    <property type="match status" value="1"/>
</dbReference>
<evidence type="ECO:0000256" key="2">
    <source>
        <dbReference type="ARBA" id="ARBA00022763"/>
    </source>
</evidence>
<dbReference type="SUPFAM" id="SSF54211">
    <property type="entry name" value="Ribosomal protein S5 domain 2-like"/>
    <property type="match status" value="1"/>
</dbReference>
<dbReference type="eggNOG" id="COG0323">
    <property type="taxonomic scope" value="Bacteria"/>
</dbReference>
<dbReference type="EMBL" id="CM001376">
    <property type="protein sequence ID" value="EHM13776.1"/>
    <property type="molecule type" value="Genomic_DNA"/>
</dbReference>
<evidence type="ECO:0000313" key="9">
    <source>
        <dbReference type="Proteomes" id="UP000003806"/>
    </source>
</evidence>
<dbReference type="NCBIfam" id="TIGR00585">
    <property type="entry name" value="mutl"/>
    <property type="match status" value="1"/>
</dbReference>
<gene>
    <name evidence="4" type="primary">mutL</name>
    <name evidence="8" type="ORF">JonanDRAFT_1412</name>
</gene>
<dbReference type="GO" id="GO:0006298">
    <property type="term" value="P:mismatch repair"/>
    <property type="evidence" value="ECO:0007669"/>
    <property type="project" value="UniProtKB-UniRule"/>
</dbReference>
<dbReference type="STRING" id="885272.JonanDRAFT_1412"/>
<evidence type="ECO:0000259" key="6">
    <source>
        <dbReference type="SMART" id="SM00853"/>
    </source>
</evidence>
<dbReference type="HAMAP" id="MF_00149">
    <property type="entry name" value="DNA_mis_repair"/>
    <property type="match status" value="1"/>
</dbReference>
<dbReference type="FunFam" id="3.30.565.10:FF:000003">
    <property type="entry name" value="DNA mismatch repair endonuclease MutL"/>
    <property type="match status" value="1"/>
</dbReference>
<evidence type="ECO:0000256" key="1">
    <source>
        <dbReference type="ARBA" id="ARBA00006082"/>
    </source>
</evidence>
<evidence type="ECO:0000256" key="4">
    <source>
        <dbReference type="HAMAP-Rule" id="MF_00149"/>
    </source>
</evidence>
<dbReference type="Gene3D" id="3.30.1370.100">
    <property type="entry name" value="MutL, C-terminal domain, regulatory subdomain"/>
    <property type="match status" value="1"/>
</dbReference>
<dbReference type="SMART" id="SM00853">
    <property type="entry name" value="MutL_C"/>
    <property type="match status" value="1"/>
</dbReference>
<dbReference type="HOGENOM" id="CLU_004131_4_2_0"/>
<feature type="domain" description="MutL C-terminal dimerisation" evidence="6">
    <location>
        <begin position="412"/>
        <end position="545"/>
    </location>
</feature>
<accession>H0UIN1</accession>
<keyword evidence="2 4" id="KW-0227">DNA damage</keyword>
<comment type="similarity">
    <text evidence="1 4">Belongs to the DNA mismatch repair MutL/HexB family.</text>
</comment>
<dbReference type="Pfam" id="PF01119">
    <property type="entry name" value="DNA_mis_repair"/>
    <property type="match status" value="1"/>
</dbReference>
<feature type="domain" description="DNA mismatch repair protein S5" evidence="7">
    <location>
        <begin position="207"/>
        <end position="316"/>
    </location>
</feature>
<dbReference type="InterPro" id="IPR020667">
    <property type="entry name" value="DNA_mismatch_repair_MutL"/>
</dbReference>
<feature type="region of interest" description="Disordered" evidence="5">
    <location>
        <begin position="318"/>
        <end position="339"/>
    </location>
</feature>